<reference evidence="5 6" key="1">
    <citation type="submission" date="2019-03" db="EMBL/GenBank/DDBJ databases">
        <title>Metabolic reconstructions from genomes of highly enriched 'Candidatus Accumulibacter' and 'Candidatus Competibacter' bioreactor populations.</title>
        <authorList>
            <person name="Annavajhala M.K."/>
            <person name="Welles L."/>
            <person name="Abbas B."/>
            <person name="Sorokin D."/>
            <person name="Park H."/>
            <person name="Van Loosdrecht M."/>
            <person name="Chandran K."/>
        </authorList>
    </citation>
    <scope>NUCLEOTIDE SEQUENCE [LARGE SCALE GENOMIC DNA]</scope>
    <source>
        <strain evidence="5 6">SBR_G</strain>
    </source>
</reference>
<comment type="similarity">
    <text evidence="1">Belongs to the low molecular weight phosphotyrosine protein phosphatase family.</text>
</comment>
<dbReference type="CDD" id="cd10918">
    <property type="entry name" value="CE4_NodB_like_5s_6s"/>
    <property type="match status" value="1"/>
</dbReference>
<dbReference type="PANTHER" id="PTHR34216">
    <property type="match status" value="1"/>
</dbReference>
<evidence type="ECO:0000313" key="5">
    <source>
        <dbReference type="EMBL" id="NMQ20973.1"/>
    </source>
</evidence>
<dbReference type="EMBL" id="SPMZ01000071">
    <property type="protein sequence ID" value="NMQ20973.1"/>
    <property type="molecule type" value="Genomic_DNA"/>
</dbReference>
<gene>
    <name evidence="5" type="ORF">E4P82_18310</name>
</gene>
<evidence type="ECO:0000256" key="1">
    <source>
        <dbReference type="ARBA" id="ARBA00011063"/>
    </source>
</evidence>
<dbReference type="InterPro" id="IPR036196">
    <property type="entry name" value="Ptyr_pPase_sf"/>
</dbReference>
<feature type="domain" description="Phosphotyrosine protein phosphatase I" evidence="4">
    <location>
        <begin position="311"/>
        <end position="450"/>
    </location>
</feature>
<comment type="caution">
    <text evidence="5">The sequence shown here is derived from an EMBL/GenBank/DDBJ whole genome shotgun (WGS) entry which is preliminary data.</text>
</comment>
<dbReference type="Gene3D" id="3.20.20.370">
    <property type="entry name" value="Glycoside hydrolase/deacetylase"/>
    <property type="match status" value="1"/>
</dbReference>
<evidence type="ECO:0000256" key="3">
    <source>
        <dbReference type="ARBA" id="ARBA00022801"/>
    </source>
</evidence>
<dbReference type="PRINTS" id="PR00719">
    <property type="entry name" value="LMWPTPASE"/>
</dbReference>
<dbReference type="InterPro" id="IPR023485">
    <property type="entry name" value="Ptyr_pPase"/>
</dbReference>
<dbReference type="Pfam" id="PF01451">
    <property type="entry name" value="LMWPc"/>
    <property type="match status" value="1"/>
</dbReference>
<keyword evidence="6" id="KW-1185">Reference proteome</keyword>
<keyword evidence="2" id="KW-0732">Signal</keyword>
<keyword evidence="3" id="KW-0378">Hydrolase</keyword>
<sequence length="457" mass="51930">MHGENDSDMINTVAFTFDDGYQDQADLIREVFVPMGVPANMFLITDFVDGKTWPWDAKINWLIWNAPRKLIKMTVGKAELKLDLDGDEQQRRHASRMFRNIVKYLKPGEMRRAIDVLAAAVEISLPAVPPACHQPIAWDEARTLESQGVRFGSHSVNHYVFSSLDYDEAVRQLRDSRQRLLAELKYPLATFCYPVGGNEDYTGRELLALPEAGYRLAVTMSPGTVQKPLCQAKQEQYTINRYSLPEVIEDFFQQISWIERIKDEFRKLSPMNYIAAFYGSKSGLAQAFRVTVNYRLGKYKKYKQVNWLKVKRLVFVCKGNVCRSPFAESVAKQCGLPAASYGLVTNPGTAVNPIASRIALQLGVDMTEHRTKKFNVEELEDGDLIIGMEPSHCESHWYAGVRVDVQFALLGLLKSVNKKPYLHDPYGLSESYYYYCLSYIQRTVSAILISTRVNIGA</sequence>
<name>A0ABX1TSA6_9GAMM</name>
<dbReference type="SUPFAM" id="SSF88713">
    <property type="entry name" value="Glycoside hydrolase/deacetylase"/>
    <property type="match status" value="1"/>
</dbReference>
<accession>A0ABX1TSA6</accession>
<proteinExistence type="inferred from homology"/>
<evidence type="ECO:0000256" key="2">
    <source>
        <dbReference type="ARBA" id="ARBA00022729"/>
    </source>
</evidence>
<protein>
    <recommendedName>
        <fullName evidence="4">Phosphotyrosine protein phosphatase I domain-containing protein</fullName>
    </recommendedName>
</protein>
<dbReference type="SUPFAM" id="SSF52788">
    <property type="entry name" value="Phosphotyrosine protein phosphatases I"/>
    <property type="match status" value="1"/>
</dbReference>
<dbReference type="Pfam" id="PF01522">
    <property type="entry name" value="Polysacc_deac_1"/>
    <property type="match status" value="1"/>
</dbReference>
<dbReference type="Gene3D" id="3.40.50.2300">
    <property type="match status" value="1"/>
</dbReference>
<dbReference type="InterPro" id="IPR017867">
    <property type="entry name" value="Tyr_phospatase_low_mol_wt"/>
</dbReference>
<organism evidence="5 6">
    <name type="scientific">Candidatus Competibacter phosphatis</name>
    <dbReference type="NCBI Taxonomy" id="221280"/>
    <lineage>
        <taxon>Bacteria</taxon>
        <taxon>Pseudomonadati</taxon>
        <taxon>Pseudomonadota</taxon>
        <taxon>Gammaproteobacteria</taxon>
        <taxon>Candidatus Competibacteraceae</taxon>
        <taxon>Candidatus Competibacter</taxon>
    </lineage>
</organism>
<evidence type="ECO:0000259" key="4">
    <source>
        <dbReference type="SMART" id="SM00226"/>
    </source>
</evidence>
<dbReference type="SMART" id="SM00226">
    <property type="entry name" value="LMWPc"/>
    <property type="match status" value="1"/>
</dbReference>
<evidence type="ECO:0000313" key="6">
    <source>
        <dbReference type="Proteomes" id="UP000760480"/>
    </source>
</evidence>
<dbReference type="InterPro" id="IPR051398">
    <property type="entry name" value="Polysacch_Deacetylase"/>
</dbReference>
<dbReference type="InterPro" id="IPR002509">
    <property type="entry name" value="NODB_dom"/>
</dbReference>
<dbReference type="Proteomes" id="UP000760480">
    <property type="component" value="Unassembled WGS sequence"/>
</dbReference>
<dbReference type="InterPro" id="IPR011330">
    <property type="entry name" value="Glyco_hydro/deAcase_b/a-brl"/>
</dbReference>
<dbReference type="PANTHER" id="PTHR34216:SF7">
    <property type="entry name" value="POLY-BETA-1,6-N-ACETYL-D-GLUCOSAMINE N-DEACETYLASE"/>
    <property type="match status" value="1"/>
</dbReference>